<protein>
    <submittedName>
        <fullName evidence="1">Uncharacterized protein</fullName>
    </submittedName>
</protein>
<proteinExistence type="predicted"/>
<comment type="caution">
    <text evidence="1">The sequence shown here is derived from an EMBL/GenBank/DDBJ whole genome shotgun (WGS) entry which is preliminary data.</text>
</comment>
<name>A0ACC0USR9_9HYPO</name>
<keyword evidence="2" id="KW-1185">Reference proteome</keyword>
<sequence>MGQGDIQLELRAGKGTCSTEPEKQQITPSSSPSSLTLLDVLSNPIILDVVAPILLIPSVLNLAATSREFRDLIAANPSVYRYLDLSNVRAARLRPDELSSGTPAQQTESEDDFYSRPLRNIFSALKQKSILQHVQTLVLDGLSVTAELCHEIINSSDYNVRTLSILDVSNLNHAKLRASLAYACRKTRPEGSPKLRALYVFGDIIPWAARMLHGAPTNAGTDAGQETQRLWSLAYRSKPDAWWSRKGCMIAPHHATQEWAECLIACQGIIAFDAVVCQGPRHYNSPAYGLRTMPARVSNQPAVARYAVKPCNMCGECPEGLLTPNGDCRSSLPLLAPPPTTSTTLKAATTPGPGSEAFVPRCMDCLEERYCTGCYKFWCESCYSTHGSSAGRSESPANINDAGALTPPEEGPFSFSGAKSKQLVTRSCWECKDNCDECINRTQKSCTKCQAGYCLIHNEGSCEDYCDCKAI</sequence>
<gene>
    <name evidence="1" type="ORF">N3K66_008873</name>
</gene>
<dbReference type="EMBL" id="CM047948">
    <property type="protein sequence ID" value="KAI9896701.1"/>
    <property type="molecule type" value="Genomic_DNA"/>
</dbReference>
<reference evidence="1" key="1">
    <citation type="submission" date="2022-10" db="EMBL/GenBank/DDBJ databases">
        <title>Complete Genome of Trichothecium roseum strain YXFP-22015, a Plant Pathogen Isolated from Citrus.</title>
        <authorList>
            <person name="Wang Y."/>
            <person name="Zhu L."/>
        </authorList>
    </citation>
    <scope>NUCLEOTIDE SEQUENCE</scope>
    <source>
        <strain evidence="1">YXFP-22015</strain>
    </source>
</reference>
<organism evidence="1 2">
    <name type="scientific">Trichothecium roseum</name>
    <dbReference type="NCBI Taxonomy" id="47278"/>
    <lineage>
        <taxon>Eukaryota</taxon>
        <taxon>Fungi</taxon>
        <taxon>Dikarya</taxon>
        <taxon>Ascomycota</taxon>
        <taxon>Pezizomycotina</taxon>
        <taxon>Sordariomycetes</taxon>
        <taxon>Hypocreomycetidae</taxon>
        <taxon>Hypocreales</taxon>
        <taxon>Hypocreales incertae sedis</taxon>
        <taxon>Trichothecium</taxon>
    </lineage>
</organism>
<dbReference type="Proteomes" id="UP001163324">
    <property type="component" value="Chromosome 9"/>
</dbReference>
<evidence type="ECO:0000313" key="2">
    <source>
        <dbReference type="Proteomes" id="UP001163324"/>
    </source>
</evidence>
<accession>A0ACC0USR9</accession>
<evidence type="ECO:0000313" key="1">
    <source>
        <dbReference type="EMBL" id="KAI9896701.1"/>
    </source>
</evidence>